<dbReference type="Gene3D" id="3.40.50.1820">
    <property type="entry name" value="alpha/beta hydrolase"/>
    <property type="match status" value="1"/>
</dbReference>
<evidence type="ECO:0000256" key="10">
    <source>
        <dbReference type="ARBA" id="ARBA00022989"/>
    </source>
</evidence>
<evidence type="ECO:0000256" key="12">
    <source>
        <dbReference type="ARBA" id="ARBA00023136"/>
    </source>
</evidence>
<evidence type="ECO:0000313" key="16">
    <source>
        <dbReference type="EMBL" id="KAF0429916.1"/>
    </source>
</evidence>
<proteinExistence type="predicted"/>
<dbReference type="Pfam" id="PF01764">
    <property type="entry name" value="Lipase_3"/>
    <property type="match status" value="1"/>
</dbReference>
<evidence type="ECO:0000256" key="13">
    <source>
        <dbReference type="ARBA" id="ARBA00024531"/>
    </source>
</evidence>
<evidence type="ECO:0000256" key="14">
    <source>
        <dbReference type="ARBA" id="ARBA00026104"/>
    </source>
</evidence>
<comment type="cofactor">
    <cofactor evidence="1">
        <name>Ca(2+)</name>
        <dbReference type="ChEBI" id="CHEBI:29108"/>
    </cofactor>
</comment>
<dbReference type="EMBL" id="WTPW01001532">
    <property type="protein sequence ID" value="KAF0429916.1"/>
    <property type="molecule type" value="Genomic_DNA"/>
</dbReference>
<keyword evidence="5" id="KW-0812">Transmembrane</keyword>
<evidence type="ECO:0000256" key="2">
    <source>
        <dbReference type="ARBA" id="ARBA00004651"/>
    </source>
</evidence>
<dbReference type="GO" id="GO:0016298">
    <property type="term" value="F:lipase activity"/>
    <property type="evidence" value="ECO:0007669"/>
    <property type="project" value="TreeGrafter"/>
</dbReference>
<dbReference type="PANTHER" id="PTHR45792:SF8">
    <property type="entry name" value="DIACYLGLYCEROL LIPASE-ALPHA"/>
    <property type="match status" value="1"/>
</dbReference>
<dbReference type="InterPro" id="IPR002921">
    <property type="entry name" value="Fungal_lipase-type"/>
</dbReference>
<comment type="catalytic activity">
    <reaction evidence="13">
        <text>a 1,2-diacyl-sn-glycerol + H2O = a 2-acylglycerol + a fatty acid + H(+)</text>
        <dbReference type="Rhea" id="RHEA:33275"/>
        <dbReference type="ChEBI" id="CHEBI:15377"/>
        <dbReference type="ChEBI" id="CHEBI:15378"/>
        <dbReference type="ChEBI" id="CHEBI:17389"/>
        <dbReference type="ChEBI" id="CHEBI:17815"/>
        <dbReference type="ChEBI" id="CHEBI:28868"/>
        <dbReference type="EC" id="3.1.1.116"/>
    </reaction>
    <physiologicalReaction direction="left-to-right" evidence="13">
        <dbReference type="Rhea" id="RHEA:33276"/>
    </physiologicalReaction>
</comment>
<dbReference type="GO" id="GO:0005886">
    <property type="term" value="C:plasma membrane"/>
    <property type="evidence" value="ECO:0007669"/>
    <property type="project" value="UniProtKB-SubCell"/>
</dbReference>
<feature type="domain" description="Fungal lipase-type" evidence="15">
    <location>
        <begin position="510"/>
        <end position="641"/>
    </location>
</feature>
<organism evidence="16 17">
    <name type="scientific">Gigaspora margarita</name>
    <dbReference type="NCBI Taxonomy" id="4874"/>
    <lineage>
        <taxon>Eukaryota</taxon>
        <taxon>Fungi</taxon>
        <taxon>Fungi incertae sedis</taxon>
        <taxon>Mucoromycota</taxon>
        <taxon>Glomeromycotina</taxon>
        <taxon>Glomeromycetes</taxon>
        <taxon>Diversisporales</taxon>
        <taxon>Gigasporaceae</taxon>
        <taxon>Gigaspora</taxon>
    </lineage>
</organism>
<evidence type="ECO:0000256" key="6">
    <source>
        <dbReference type="ARBA" id="ARBA00022723"/>
    </source>
</evidence>
<keyword evidence="4" id="KW-0597">Phosphoprotein</keyword>
<comment type="subcellular location">
    <subcellularLocation>
        <location evidence="2">Cell membrane</location>
        <topology evidence="2">Multi-pass membrane protein</topology>
    </subcellularLocation>
</comment>
<evidence type="ECO:0000256" key="7">
    <source>
        <dbReference type="ARBA" id="ARBA00022801"/>
    </source>
</evidence>
<dbReference type="GO" id="GO:0046872">
    <property type="term" value="F:metal ion binding"/>
    <property type="evidence" value="ECO:0007669"/>
    <property type="project" value="UniProtKB-KW"/>
</dbReference>
<evidence type="ECO:0000256" key="1">
    <source>
        <dbReference type="ARBA" id="ARBA00001913"/>
    </source>
</evidence>
<evidence type="ECO:0000256" key="9">
    <source>
        <dbReference type="ARBA" id="ARBA00022963"/>
    </source>
</evidence>
<dbReference type="Proteomes" id="UP000439903">
    <property type="component" value="Unassembled WGS sequence"/>
</dbReference>
<evidence type="ECO:0000256" key="4">
    <source>
        <dbReference type="ARBA" id="ARBA00022553"/>
    </source>
</evidence>
<comment type="caution">
    <text evidence="16">The sequence shown here is derived from an EMBL/GenBank/DDBJ whole genome shotgun (WGS) entry which is preliminary data.</text>
</comment>
<dbReference type="OrthoDB" id="438440at2759"/>
<keyword evidence="17" id="KW-1185">Reference proteome</keyword>
<evidence type="ECO:0000256" key="5">
    <source>
        <dbReference type="ARBA" id="ARBA00022692"/>
    </source>
</evidence>
<reference evidence="16 17" key="1">
    <citation type="journal article" date="2019" name="Environ. Microbiol.">
        <title>At the nexus of three kingdoms: the genome of the mycorrhizal fungus Gigaspora margarita provides insights into plant, endobacterial and fungal interactions.</title>
        <authorList>
            <person name="Venice F."/>
            <person name="Ghignone S."/>
            <person name="Salvioli di Fossalunga A."/>
            <person name="Amselem J."/>
            <person name="Novero M."/>
            <person name="Xianan X."/>
            <person name="Sedzielewska Toro K."/>
            <person name="Morin E."/>
            <person name="Lipzen A."/>
            <person name="Grigoriev I.V."/>
            <person name="Henrissat B."/>
            <person name="Martin F.M."/>
            <person name="Bonfante P."/>
        </authorList>
    </citation>
    <scope>NUCLEOTIDE SEQUENCE [LARGE SCALE GENOMIC DNA]</scope>
    <source>
        <strain evidence="16 17">BEG34</strain>
    </source>
</reference>
<dbReference type="EC" id="3.1.1.116" evidence="14"/>
<name>A0A8H3X8N2_GIGMA</name>
<keyword evidence="6" id="KW-0479">Metal-binding</keyword>
<gene>
    <name evidence="16" type="ORF">F8M41_005613</name>
</gene>
<evidence type="ECO:0000259" key="15">
    <source>
        <dbReference type="Pfam" id="PF01764"/>
    </source>
</evidence>
<keyword evidence="7 16" id="KW-0378">Hydrolase</keyword>
<keyword evidence="8" id="KW-0106">Calcium</keyword>
<dbReference type="SUPFAM" id="SSF53474">
    <property type="entry name" value="alpha/beta-Hydrolases"/>
    <property type="match status" value="1"/>
</dbReference>
<keyword evidence="12" id="KW-0472">Membrane</keyword>
<dbReference type="InterPro" id="IPR052214">
    <property type="entry name" value="DAG_Lipase-Related"/>
</dbReference>
<evidence type="ECO:0000256" key="3">
    <source>
        <dbReference type="ARBA" id="ARBA00022475"/>
    </source>
</evidence>
<dbReference type="PANTHER" id="PTHR45792">
    <property type="entry name" value="DIACYLGLYCEROL LIPASE HOMOLOG-RELATED"/>
    <property type="match status" value="1"/>
</dbReference>
<keyword evidence="9" id="KW-0442">Lipid degradation</keyword>
<keyword evidence="11" id="KW-0443">Lipid metabolism</keyword>
<accession>A0A8H3X8N2</accession>
<dbReference type="CDD" id="cd00519">
    <property type="entry name" value="Lipase_3"/>
    <property type="match status" value="1"/>
</dbReference>
<evidence type="ECO:0000256" key="8">
    <source>
        <dbReference type="ARBA" id="ARBA00022837"/>
    </source>
</evidence>
<evidence type="ECO:0000256" key="11">
    <source>
        <dbReference type="ARBA" id="ARBA00023098"/>
    </source>
</evidence>
<protein>
    <recommendedName>
        <fullName evidence="14">sn-1-specific diacylglycerol lipase</fullName>
        <ecNumber evidence="14">3.1.1.116</ecNumber>
    </recommendedName>
</protein>
<evidence type="ECO:0000313" key="17">
    <source>
        <dbReference type="Proteomes" id="UP000439903"/>
    </source>
</evidence>
<sequence>MAKYVETMVPLREENSQQFDYITPIVKSSPESQSSNIPTQSYNDKKEDLLSINHANIGPFSPRTQSMINELEKHVDELANPDNQIFILDSPRETKSGVTLDSNSILYIQKENEDDIQQDFGQIDQNSLVNNTGKFQSYNNKLYYNKDEESNNKHSKKISLSLDKTSINLKNAMLDQEIGVQVEDDQVPNSIYLDSPLSSAILPDNIYVHIKLVNFDPLQRLDSNIKRSIRLMIGLITYHTKSSTSLEEQLKKSFLFPFNYHSLIFDTMKLVIYEHGSFLNKKRKCGRVVVPLSALKQAILDQKEFEGIFPIEANGSLDEIGAVQINIKFNFSNGSPITPPIQSTLINISREYIQCDNIETHPDASLGILDTVLNQETRDAIKEITALYHTFFGHGWKLTKLEFLKSYMLLEKYYNQKTNPITGNLCCDVDVMKKALRYLQFSMASYGSFLFHWFGYGPINAFGITSDKKIVKKFFNLDKSDIICWEYGHNAVSVPSYMVIRDPETNSIIISIRGTMSITDLITDALAHYESWNDGFVHRGALRSAQYLINHSLKEIRDAVIKYKVNSIKVMGHSLGASISSLTTLLLREHCKDMLDRGIDIHAWNFATFPCCSLDIASKADTMNCINNFVNENDVIPRLSYGNLMDFKELVKFAASELKNNEYKEEVVCEESRPDLFTDICLRKNWLFHHFPDRYDKRLKGAIKCLKKESGERTQESVW</sequence>
<keyword evidence="10" id="KW-1133">Transmembrane helix</keyword>
<dbReference type="GO" id="GO:0019369">
    <property type="term" value="P:arachidonate metabolic process"/>
    <property type="evidence" value="ECO:0007669"/>
    <property type="project" value="TreeGrafter"/>
</dbReference>
<dbReference type="GO" id="GO:0046340">
    <property type="term" value="P:diacylglycerol catabolic process"/>
    <property type="evidence" value="ECO:0007669"/>
    <property type="project" value="TreeGrafter"/>
</dbReference>
<dbReference type="AlphaFoldDB" id="A0A8H3X8N2"/>
<dbReference type="InterPro" id="IPR029058">
    <property type="entry name" value="AB_hydrolase_fold"/>
</dbReference>
<keyword evidence="3" id="KW-1003">Cell membrane</keyword>